<comment type="similarity">
    <text evidence="10">Belongs to the glycosyltransferase 28 family. MurG subfamily.</text>
</comment>
<comment type="subcellular location">
    <subcellularLocation>
        <location evidence="10">Cell membrane</location>
        <topology evidence="10">Peripheral membrane protein</topology>
        <orientation evidence="10">Cytoplasmic side</orientation>
    </subcellularLocation>
</comment>
<organism evidence="14 15">
    <name type="scientific">Anaerohalosphaera lusitana</name>
    <dbReference type="NCBI Taxonomy" id="1936003"/>
    <lineage>
        <taxon>Bacteria</taxon>
        <taxon>Pseudomonadati</taxon>
        <taxon>Planctomycetota</taxon>
        <taxon>Phycisphaerae</taxon>
        <taxon>Sedimentisphaerales</taxon>
        <taxon>Anaerohalosphaeraceae</taxon>
        <taxon>Anaerohalosphaera</taxon>
    </lineage>
</organism>
<dbReference type="GO" id="GO:0008360">
    <property type="term" value="P:regulation of cell shape"/>
    <property type="evidence" value="ECO:0007669"/>
    <property type="project" value="UniProtKB-KW"/>
</dbReference>
<dbReference type="PANTHER" id="PTHR21015:SF22">
    <property type="entry name" value="GLYCOSYLTRANSFERASE"/>
    <property type="match status" value="1"/>
</dbReference>
<comment type="function">
    <text evidence="10">Cell wall formation. Catalyzes the transfer of a GlcNAc subunit on undecaprenyl-pyrophosphoryl-MurNAc-pentapeptide (lipid intermediate I) to form undecaprenyl-pyrophosphoryl-MurNAc-(pentapeptide)GlcNAc (lipid intermediate II).</text>
</comment>
<keyword evidence="3 10" id="KW-0328">Glycosyltransferase</keyword>
<name>A0A1U9NIV4_9BACT</name>
<dbReference type="GO" id="GO:0051991">
    <property type="term" value="F:UDP-N-acetyl-D-glucosamine:N-acetylmuramoyl-L-alanyl-D-glutamyl-meso-2,6-diaminopimelyl-D-alanyl-D-alanine-diphosphoundecaprenol 4-beta-N-acetylglucosaminlytransferase activity"/>
    <property type="evidence" value="ECO:0007669"/>
    <property type="project" value="RHEA"/>
</dbReference>
<dbReference type="STRING" id="1936003.STSP2_00802"/>
<evidence type="ECO:0000313" key="15">
    <source>
        <dbReference type="Proteomes" id="UP000189674"/>
    </source>
</evidence>
<evidence type="ECO:0000256" key="5">
    <source>
        <dbReference type="ARBA" id="ARBA00022960"/>
    </source>
</evidence>
<dbReference type="SUPFAM" id="SSF53756">
    <property type="entry name" value="UDP-Glycosyltransferase/glycogen phosphorylase"/>
    <property type="match status" value="1"/>
</dbReference>
<dbReference type="EMBL" id="CP019791">
    <property type="protein sequence ID" value="AQT67654.1"/>
    <property type="molecule type" value="Genomic_DNA"/>
</dbReference>
<keyword evidence="7 10" id="KW-0472">Membrane</keyword>
<dbReference type="GO" id="GO:0009252">
    <property type="term" value="P:peptidoglycan biosynthetic process"/>
    <property type="evidence" value="ECO:0007669"/>
    <property type="project" value="UniProtKB-UniRule"/>
</dbReference>
<feature type="domain" description="Glycosyl transferase family 28 C-terminal" evidence="13">
    <location>
        <begin position="244"/>
        <end position="402"/>
    </location>
</feature>
<dbReference type="GO" id="GO:0005975">
    <property type="term" value="P:carbohydrate metabolic process"/>
    <property type="evidence" value="ECO:0007669"/>
    <property type="project" value="InterPro"/>
</dbReference>
<dbReference type="RefSeq" id="WP_169852960.1">
    <property type="nucleotide sequence ID" value="NZ_CP019791.1"/>
</dbReference>
<evidence type="ECO:0000256" key="9">
    <source>
        <dbReference type="ARBA" id="ARBA00023316"/>
    </source>
</evidence>
<evidence type="ECO:0000256" key="7">
    <source>
        <dbReference type="ARBA" id="ARBA00023136"/>
    </source>
</evidence>
<dbReference type="InterPro" id="IPR004276">
    <property type="entry name" value="GlycoTrans_28_N"/>
</dbReference>
<dbReference type="GO" id="GO:0050511">
    <property type="term" value="F:undecaprenyldiphospho-muramoylpentapeptide beta-N-acetylglucosaminyltransferase activity"/>
    <property type="evidence" value="ECO:0007669"/>
    <property type="project" value="UniProtKB-UniRule"/>
</dbReference>
<dbReference type="PANTHER" id="PTHR21015">
    <property type="entry name" value="UDP-N-ACETYLGLUCOSAMINE--N-ACETYLMURAMYL-(PENTAPEPTIDE) PYROPHOSPHORYL-UNDECAPRENOL N-ACETYLGLUCOSAMINE TRANSFERASE 1"/>
    <property type="match status" value="1"/>
</dbReference>
<evidence type="ECO:0000256" key="2">
    <source>
        <dbReference type="ARBA" id="ARBA00022618"/>
    </source>
</evidence>
<comment type="catalytic activity">
    <reaction evidence="10">
        <text>di-trans,octa-cis-undecaprenyl diphospho-N-acetyl-alpha-D-muramoyl-L-alanyl-D-glutamyl-meso-2,6-diaminopimeloyl-D-alanyl-D-alanine + UDP-N-acetyl-alpha-D-glucosamine = di-trans,octa-cis-undecaprenyl diphospho-[N-acetyl-alpha-D-glucosaminyl-(1-&gt;4)]-N-acetyl-alpha-D-muramoyl-L-alanyl-D-glutamyl-meso-2,6-diaminopimeloyl-D-alanyl-D-alanine + UDP + H(+)</text>
        <dbReference type="Rhea" id="RHEA:31227"/>
        <dbReference type="ChEBI" id="CHEBI:15378"/>
        <dbReference type="ChEBI" id="CHEBI:57705"/>
        <dbReference type="ChEBI" id="CHEBI:58223"/>
        <dbReference type="ChEBI" id="CHEBI:61387"/>
        <dbReference type="ChEBI" id="CHEBI:61388"/>
        <dbReference type="EC" id="2.4.1.227"/>
    </reaction>
</comment>
<dbReference type="GO" id="GO:0051301">
    <property type="term" value="P:cell division"/>
    <property type="evidence" value="ECO:0007669"/>
    <property type="project" value="UniProtKB-KW"/>
</dbReference>
<evidence type="ECO:0000256" key="10">
    <source>
        <dbReference type="HAMAP-Rule" id="MF_00033"/>
    </source>
</evidence>
<proteinExistence type="inferred from homology"/>
<keyword evidence="6 10" id="KW-0573">Peptidoglycan synthesis</keyword>
<evidence type="ECO:0000256" key="4">
    <source>
        <dbReference type="ARBA" id="ARBA00022679"/>
    </source>
</evidence>
<keyword evidence="8 10" id="KW-0131">Cell cycle</keyword>
<feature type="binding site" evidence="10">
    <location>
        <position position="251"/>
    </location>
    <ligand>
        <name>UDP-N-acetyl-alpha-D-glucosamine</name>
        <dbReference type="ChEBI" id="CHEBI:57705"/>
    </ligand>
</feature>
<feature type="binding site" evidence="10">
    <location>
        <position position="351"/>
    </location>
    <ligand>
        <name>UDP-N-acetyl-alpha-D-glucosamine</name>
        <dbReference type="ChEBI" id="CHEBI:57705"/>
    </ligand>
</feature>
<dbReference type="UniPathway" id="UPA00219"/>
<dbReference type="Pfam" id="PF03033">
    <property type="entry name" value="Glyco_transf_28"/>
    <property type="match status" value="1"/>
</dbReference>
<sequence length="428" mass="46706">MLKTGFCVMAEGDVRHYFFAGGGTGGHIYPALAVAQQLAKIDPDAKIHFFCSTRDIDAQILSKSGFSYTPVEARGLSSRPVDMAKFVVSLVKGRKFATCQLRSVRENSVVIGVGGFASAPVVLAAKGLSIPVVMLNTDLVPGKANRFLARYAQRIFVQFEDSAKYFKTNATIEVTGCPLREELLEACGAHRRQNSSHTSQGSNAGADAKDQQGGDTSRGHGPPYINDYKKRAYEKFGLDAGKKTLLITGASSGCVNINKAMSRILYRLGKFADEWQIVHLAGRANYDEVRGYYENEPLECKVLDYCDEMGELYAAADLLVGRAGAVSVAEYAACGVPAVCLPYPYHKDKHQYLNAQKLVDAGAAVIVDDRPDDNIKTADELFIQLEKLMSDYKLREQMGEDSIKIARPDASLKIADCVADILKTLCKK</sequence>
<evidence type="ECO:0000256" key="8">
    <source>
        <dbReference type="ARBA" id="ARBA00023306"/>
    </source>
</evidence>
<dbReference type="Gene3D" id="3.40.50.2000">
    <property type="entry name" value="Glycogen Phosphorylase B"/>
    <property type="match status" value="2"/>
</dbReference>
<dbReference type="HAMAP" id="MF_00033">
    <property type="entry name" value="MurG"/>
    <property type="match status" value="1"/>
</dbReference>
<comment type="caution">
    <text evidence="10">Lacks conserved residue(s) required for the propagation of feature annotation.</text>
</comment>
<dbReference type="InterPro" id="IPR006009">
    <property type="entry name" value="GlcNAc_MurG"/>
</dbReference>
<reference evidence="15" key="1">
    <citation type="submission" date="2017-02" db="EMBL/GenBank/DDBJ databases">
        <title>Comparative genomics and description of representatives of a novel lineage of planctomycetes thriving in anoxic sediments.</title>
        <authorList>
            <person name="Spring S."/>
            <person name="Bunk B."/>
            <person name="Sproer C."/>
        </authorList>
    </citation>
    <scope>NUCLEOTIDE SEQUENCE [LARGE SCALE GENOMIC DNA]</scope>
    <source>
        <strain evidence="15">ST-NAGAB-D1</strain>
    </source>
</reference>
<dbReference type="KEGG" id="alus:STSP2_00802"/>
<evidence type="ECO:0000256" key="3">
    <source>
        <dbReference type="ARBA" id="ARBA00022676"/>
    </source>
</evidence>
<dbReference type="GO" id="GO:0071555">
    <property type="term" value="P:cell wall organization"/>
    <property type="evidence" value="ECO:0007669"/>
    <property type="project" value="UniProtKB-KW"/>
</dbReference>
<dbReference type="EC" id="2.4.1.227" evidence="10"/>
<dbReference type="InterPro" id="IPR007235">
    <property type="entry name" value="Glyco_trans_28_C"/>
</dbReference>
<evidence type="ECO:0000313" key="14">
    <source>
        <dbReference type="EMBL" id="AQT67654.1"/>
    </source>
</evidence>
<evidence type="ECO:0000259" key="13">
    <source>
        <dbReference type="Pfam" id="PF04101"/>
    </source>
</evidence>
<feature type="binding site" evidence="10">
    <location>
        <begin position="24"/>
        <end position="26"/>
    </location>
    <ligand>
        <name>UDP-N-acetyl-alpha-D-glucosamine</name>
        <dbReference type="ChEBI" id="CHEBI:57705"/>
    </ligand>
</feature>
<feature type="domain" description="Glycosyltransferase family 28 N-terminal" evidence="12">
    <location>
        <begin position="18"/>
        <end position="156"/>
    </location>
</feature>
<dbReference type="Pfam" id="PF04101">
    <property type="entry name" value="Glyco_tran_28_C"/>
    <property type="match status" value="1"/>
</dbReference>
<feature type="region of interest" description="Disordered" evidence="11">
    <location>
        <begin position="190"/>
        <end position="224"/>
    </location>
</feature>
<feature type="binding site" evidence="10">
    <location>
        <position position="180"/>
    </location>
    <ligand>
        <name>UDP-N-acetyl-alpha-D-glucosamine</name>
        <dbReference type="ChEBI" id="CHEBI:57705"/>
    </ligand>
</feature>
<comment type="pathway">
    <text evidence="10">Cell wall biogenesis; peptidoglycan biosynthesis.</text>
</comment>
<keyword evidence="5 10" id="KW-0133">Cell shape</keyword>
<keyword evidence="4 10" id="KW-0808">Transferase</keyword>
<accession>A0A1U9NIV4</accession>
<evidence type="ECO:0000256" key="11">
    <source>
        <dbReference type="SAM" id="MobiDB-lite"/>
    </source>
</evidence>
<dbReference type="GO" id="GO:0005886">
    <property type="term" value="C:plasma membrane"/>
    <property type="evidence" value="ECO:0007669"/>
    <property type="project" value="UniProtKB-SubCell"/>
</dbReference>
<evidence type="ECO:0000256" key="6">
    <source>
        <dbReference type="ARBA" id="ARBA00022984"/>
    </source>
</evidence>
<evidence type="ECO:0000256" key="1">
    <source>
        <dbReference type="ARBA" id="ARBA00022475"/>
    </source>
</evidence>
<keyword evidence="2 10" id="KW-0132">Cell division</keyword>
<keyword evidence="9 10" id="KW-0961">Cell wall biogenesis/degradation</keyword>
<dbReference type="CDD" id="cd03785">
    <property type="entry name" value="GT28_MurG"/>
    <property type="match status" value="1"/>
</dbReference>
<keyword evidence="1 10" id="KW-1003">Cell membrane</keyword>
<dbReference type="AlphaFoldDB" id="A0A1U9NIV4"/>
<dbReference type="Proteomes" id="UP000189674">
    <property type="component" value="Chromosome"/>
</dbReference>
<keyword evidence="15" id="KW-1185">Reference proteome</keyword>
<gene>
    <name evidence="10 14" type="primary">murG</name>
    <name evidence="14" type="ORF">STSP2_00802</name>
</gene>
<protein>
    <recommendedName>
        <fullName evidence="10">UDP-N-acetylglucosamine--N-acetylmuramyl-(pentapeptide) pyrophosphoryl-undecaprenol N-acetylglucosamine transferase</fullName>
        <ecNumber evidence="10">2.4.1.227</ecNumber>
    </recommendedName>
    <alternativeName>
        <fullName evidence="10">Undecaprenyl-PP-MurNAc-pentapeptide-UDPGlcNAc GlcNAc transferase</fullName>
    </alternativeName>
</protein>
<evidence type="ECO:0000259" key="12">
    <source>
        <dbReference type="Pfam" id="PF03033"/>
    </source>
</evidence>